<dbReference type="Pfam" id="PF12796">
    <property type="entry name" value="Ank_2"/>
    <property type="match status" value="1"/>
</dbReference>
<evidence type="ECO:0000313" key="12">
    <source>
        <dbReference type="Proteomes" id="UP001054945"/>
    </source>
</evidence>
<name>A0AAV4PD29_CAEEX</name>
<comment type="caution">
    <text evidence="11">The sequence shown here is derived from an EMBL/GenBank/DDBJ whole genome shotgun (WGS) entry which is preliminary data.</text>
</comment>
<dbReference type="GO" id="GO:0044218">
    <property type="term" value="C:other organism cell membrane"/>
    <property type="evidence" value="ECO:0007669"/>
    <property type="project" value="UniProtKB-KW"/>
</dbReference>
<dbReference type="AlphaFoldDB" id="A0AAV4PD29"/>
<evidence type="ECO:0000256" key="5">
    <source>
        <dbReference type="ARBA" id="ARBA00022537"/>
    </source>
</evidence>
<evidence type="ECO:0000313" key="11">
    <source>
        <dbReference type="EMBL" id="GIX94485.1"/>
    </source>
</evidence>
<dbReference type="PROSITE" id="PS50297">
    <property type="entry name" value="ANK_REP_REGION"/>
    <property type="match status" value="1"/>
</dbReference>
<dbReference type="GO" id="GO:0044231">
    <property type="term" value="C:host cell presynaptic membrane"/>
    <property type="evidence" value="ECO:0007669"/>
    <property type="project" value="UniProtKB-KW"/>
</dbReference>
<proteinExistence type="predicted"/>
<evidence type="ECO:0000256" key="10">
    <source>
        <dbReference type="PROSITE-ProRule" id="PRU00023"/>
    </source>
</evidence>
<evidence type="ECO:0000256" key="9">
    <source>
        <dbReference type="ARBA" id="ARBA00023298"/>
    </source>
</evidence>
<dbReference type="Proteomes" id="UP001054945">
    <property type="component" value="Unassembled WGS sequence"/>
</dbReference>
<dbReference type="Gene3D" id="1.25.40.20">
    <property type="entry name" value="Ankyrin repeat-containing domain"/>
    <property type="match status" value="1"/>
</dbReference>
<evidence type="ECO:0000256" key="1">
    <source>
        <dbReference type="ARBA" id="ARBA00004175"/>
    </source>
</evidence>
<gene>
    <name evidence="11" type="ORF">CEXT_401271</name>
</gene>
<keyword evidence="10" id="KW-0040">ANK repeat</keyword>
<dbReference type="GO" id="GO:0005576">
    <property type="term" value="C:extracellular region"/>
    <property type="evidence" value="ECO:0007669"/>
    <property type="project" value="UniProtKB-SubCell"/>
</dbReference>
<sequence>MLLIQIRIVPESGRTQDNHFTLSSPVVVPDVPHISTIFPGVPHTPAIVPDVPHSSIVCPDVPYSPAVINALSTDRRTPLHFTCRKGWAACTELLLQMGADIHAAQSPHTPLHEACFMIKKMCRDINKIWSKYKCFG</sequence>
<evidence type="ECO:0000256" key="7">
    <source>
        <dbReference type="ARBA" id="ARBA00022699"/>
    </source>
</evidence>
<accession>A0AAV4PD29</accession>
<evidence type="ECO:0000256" key="2">
    <source>
        <dbReference type="ARBA" id="ARBA00004613"/>
    </source>
</evidence>
<keyword evidence="4" id="KW-0964">Secreted</keyword>
<protein>
    <submittedName>
        <fullName evidence="11">Uncharacterized protein</fullName>
    </submittedName>
</protein>
<dbReference type="EMBL" id="BPLR01004383">
    <property type="protein sequence ID" value="GIX94485.1"/>
    <property type="molecule type" value="Genomic_DNA"/>
</dbReference>
<keyword evidence="7" id="KW-0528">Neurotoxin</keyword>
<dbReference type="GO" id="GO:0006887">
    <property type="term" value="P:exocytosis"/>
    <property type="evidence" value="ECO:0007669"/>
    <property type="project" value="UniProtKB-KW"/>
</dbReference>
<comment type="subcellular location">
    <subcellularLocation>
        <location evidence="2">Secreted</location>
    </subcellularLocation>
    <subcellularLocation>
        <location evidence="1">Target cell membrane</location>
    </subcellularLocation>
</comment>
<feature type="repeat" description="ANK" evidence="10">
    <location>
        <begin position="74"/>
        <end position="106"/>
    </location>
</feature>
<dbReference type="PROSITE" id="PS50088">
    <property type="entry name" value="ANK_REPEAT"/>
    <property type="match status" value="1"/>
</dbReference>
<evidence type="ECO:0000256" key="6">
    <source>
        <dbReference type="ARBA" id="ARBA00022656"/>
    </source>
</evidence>
<keyword evidence="3" id="KW-0268">Exocytosis</keyword>
<evidence type="ECO:0000256" key="8">
    <source>
        <dbReference type="ARBA" id="ARBA00023028"/>
    </source>
</evidence>
<dbReference type="InterPro" id="IPR002110">
    <property type="entry name" value="Ankyrin_rpt"/>
</dbReference>
<keyword evidence="9" id="KW-1053">Target membrane</keyword>
<evidence type="ECO:0000256" key="4">
    <source>
        <dbReference type="ARBA" id="ARBA00022525"/>
    </source>
</evidence>
<keyword evidence="6" id="KW-0800">Toxin</keyword>
<keyword evidence="12" id="KW-1185">Reference proteome</keyword>
<keyword evidence="5" id="KW-1052">Target cell membrane</keyword>
<reference evidence="11 12" key="1">
    <citation type="submission" date="2021-06" db="EMBL/GenBank/DDBJ databases">
        <title>Caerostris extrusa draft genome.</title>
        <authorList>
            <person name="Kono N."/>
            <person name="Arakawa K."/>
        </authorList>
    </citation>
    <scope>NUCLEOTIDE SEQUENCE [LARGE SCALE GENOMIC DNA]</scope>
</reference>
<keyword evidence="8" id="KW-0638">Presynaptic neurotoxin</keyword>
<dbReference type="InterPro" id="IPR036770">
    <property type="entry name" value="Ankyrin_rpt-contain_sf"/>
</dbReference>
<evidence type="ECO:0000256" key="3">
    <source>
        <dbReference type="ARBA" id="ARBA00022483"/>
    </source>
</evidence>
<organism evidence="11 12">
    <name type="scientific">Caerostris extrusa</name>
    <name type="common">Bark spider</name>
    <name type="synonym">Caerostris bankana</name>
    <dbReference type="NCBI Taxonomy" id="172846"/>
    <lineage>
        <taxon>Eukaryota</taxon>
        <taxon>Metazoa</taxon>
        <taxon>Ecdysozoa</taxon>
        <taxon>Arthropoda</taxon>
        <taxon>Chelicerata</taxon>
        <taxon>Arachnida</taxon>
        <taxon>Araneae</taxon>
        <taxon>Araneomorphae</taxon>
        <taxon>Entelegynae</taxon>
        <taxon>Araneoidea</taxon>
        <taxon>Araneidae</taxon>
        <taxon>Caerostris</taxon>
    </lineage>
</organism>
<dbReference type="SUPFAM" id="SSF48403">
    <property type="entry name" value="Ankyrin repeat"/>
    <property type="match status" value="1"/>
</dbReference>
<dbReference type="GO" id="GO:0090729">
    <property type="term" value="F:toxin activity"/>
    <property type="evidence" value="ECO:0007669"/>
    <property type="project" value="UniProtKB-KW"/>
</dbReference>
<keyword evidence="9" id="KW-0472">Membrane</keyword>